<reference evidence="1 2" key="1">
    <citation type="submission" date="2019-05" db="EMBL/GenBank/DDBJ databases">
        <title>Complete genome sequencing of Anaerostipes rhamnosivorans.</title>
        <authorList>
            <person name="Bui T.P.N."/>
            <person name="de Vos W.M."/>
        </authorList>
    </citation>
    <scope>NUCLEOTIDE SEQUENCE [LARGE SCALE GENOMIC DNA]</scope>
    <source>
        <strain evidence="1 2">1y2</strain>
    </source>
</reference>
<evidence type="ECO:0000313" key="2">
    <source>
        <dbReference type="Proteomes" id="UP000298653"/>
    </source>
</evidence>
<dbReference type="KEGG" id="arf:AR1Y2_1648"/>
<accession>A0A4P8IBN8</accession>
<sequence>MRAERARQFLPFAALKGFDEMLREIERETEPKHELTEEDARRLNNAMANIQRGTYVHILHYKNGVYKTTEGIAAFIDTVFRKIFVGEEEIAFDDIWDITSKESGDAPKFI</sequence>
<evidence type="ECO:0008006" key="3">
    <source>
        <dbReference type="Google" id="ProtNLM"/>
    </source>
</evidence>
<organism evidence="1 2">
    <name type="scientific">Anaerostipes rhamnosivorans</name>
    <dbReference type="NCBI Taxonomy" id="1229621"/>
    <lineage>
        <taxon>Bacteria</taxon>
        <taxon>Bacillati</taxon>
        <taxon>Bacillota</taxon>
        <taxon>Clostridia</taxon>
        <taxon>Lachnospirales</taxon>
        <taxon>Lachnospiraceae</taxon>
        <taxon>Anaerostipes</taxon>
    </lineage>
</organism>
<evidence type="ECO:0000313" key="1">
    <source>
        <dbReference type="EMBL" id="QCP35102.1"/>
    </source>
</evidence>
<dbReference type="RefSeq" id="WP_137328527.1">
    <property type="nucleotide sequence ID" value="NZ_CP040058.1"/>
</dbReference>
<gene>
    <name evidence="1" type="ORF">AR1Y2_1648</name>
</gene>
<name>A0A4P8IBN8_9FIRM</name>
<proteinExistence type="predicted"/>
<dbReference type="OrthoDB" id="361760at2"/>
<keyword evidence="2" id="KW-1185">Reference proteome</keyword>
<dbReference type="AlphaFoldDB" id="A0A4P8IBN8"/>
<dbReference type="EMBL" id="CP040058">
    <property type="protein sequence ID" value="QCP35102.1"/>
    <property type="molecule type" value="Genomic_DNA"/>
</dbReference>
<protein>
    <recommendedName>
        <fullName evidence="3">YolD-like protein</fullName>
    </recommendedName>
</protein>
<dbReference type="Proteomes" id="UP000298653">
    <property type="component" value="Chromosome"/>
</dbReference>